<feature type="domain" description="C2HC/C3H-type" evidence="7">
    <location>
        <begin position="619"/>
        <end position="648"/>
    </location>
</feature>
<dbReference type="EMBL" id="AAHK01000072">
    <property type="protein sequence ID" value="EAN98075.1"/>
    <property type="molecule type" value="Genomic_DNA"/>
</dbReference>
<keyword evidence="4" id="KW-0862">Zinc</keyword>
<evidence type="ECO:0000256" key="1">
    <source>
        <dbReference type="ARBA" id="ARBA00022723"/>
    </source>
</evidence>
<proteinExistence type="predicted"/>
<organism evidence="8 9">
    <name type="scientific">Trypanosoma cruzi (strain CL Brener)</name>
    <dbReference type="NCBI Taxonomy" id="353153"/>
    <lineage>
        <taxon>Eukaryota</taxon>
        <taxon>Discoba</taxon>
        <taxon>Euglenozoa</taxon>
        <taxon>Kinetoplastea</taxon>
        <taxon>Metakinetoplastina</taxon>
        <taxon>Trypanosomatida</taxon>
        <taxon>Trypanosomatidae</taxon>
        <taxon>Trypanosoma</taxon>
        <taxon>Schizotrypanum</taxon>
    </lineage>
</organism>
<dbReference type="Pfam" id="PF13913">
    <property type="entry name" value="zf-C2HC_2"/>
    <property type="match status" value="2"/>
</dbReference>
<feature type="compositionally biased region" description="Low complexity" evidence="6">
    <location>
        <begin position="251"/>
        <end position="261"/>
    </location>
</feature>
<dbReference type="RefSeq" id="XP_819926.1">
    <property type="nucleotide sequence ID" value="XM_814833.1"/>
</dbReference>
<keyword evidence="3 5" id="KW-0863">Zinc-finger</keyword>
<feature type="compositionally biased region" description="Basic and acidic residues" evidence="6">
    <location>
        <begin position="318"/>
        <end position="328"/>
    </location>
</feature>
<evidence type="ECO:0000313" key="8">
    <source>
        <dbReference type="EMBL" id="EAN98075.1"/>
    </source>
</evidence>
<feature type="compositionally biased region" description="Basic and acidic residues" evidence="6">
    <location>
        <begin position="238"/>
        <end position="250"/>
    </location>
</feature>
<evidence type="ECO:0000313" key="9">
    <source>
        <dbReference type="Proteomes" id="UP000002296"/>
    </source>
</evidence>
<dbReference type="PANTHER" id="PTHR13555:SF36">
    <property type="entry name" value="ZINC FINGER C2HC DOMAIN-CONTAINING PROTEIN 1B"/>
    <property type="match status" value="1"/>
</dbReference>
<keyword evidence="9" id="KW-1185">Reference proteome</keyword>
<feature type="compositionally biased region" description="Low complexity" evidence="6">
    <location>
        <begin position="85"/>
        <end position="108"/>
    </location>
</feature>
<accession>Q4DZW2</accession>
<dbReference type="InParanoid" id="Q4DZW2"/>
<dbReference type="eggNOG" id="KOG3940">
    <property type="taxonomic scope" value="Eukaryota"/>
</dbReference>
<feature type="compositionally biased region" description="Low complexity" evidence="6">
    <location>
        <begin position="115"/>
        <end position="145"/>
    </location>
</feature>
<keyword evidence="1" id="KW-0479">Metal-binding</keyword>
<dbReference type="AlphaFoldDB" id="Q4DZW2"/>
<gene>
    <name evidence="8" type="ORF">Tc00.1047053506789.270</name>
</gene>
<feature type="compositionally biased region" description="Basic and acidic residues" evidence="6">
    <location>
        <begin position="359"/>
        <end position="370"/>
    </location>
</feature>
<dbReference type="Proteomes" id="UP000002296">
    <property type="component" value="Unassembled WGS sequence"/>
</dbReference>
<protein>
    <recommendedName>
        <fullName evidence="7">C2HC/C3H-type domain-containing protein</fullName>
    </recommendedName>
</protein>
<sequence>MHLSHSLSFVCTYLCMYHPCMGRQAPKSRANRERRRGRGISIIHIYIFIYTQFGMPTATDFVQDYAAKRAAQMERARRIREERQQFQQQQQPMQQQFQQQQQQQQQQPSMALSYSTNSNNNNSNKTHNNSNSSGSGLLGTTTNLTPAARSRRIANVVEEDFKRATKAGIITPDQARQLWAMLSDQIVQVENPGTSTLTSSSYNVQIGTPITQELSTRTKRFGNSISLDSLRASIAQFKEKQKEKQQREQEQQQSQLQDVAGRVGGNGGRARASNNTNEAYELATRVFAPPPASAVAGTAGAAISRPARRELRAGSIEHGTRQVERAEDPAGGEDMNNWGLRRYESPRKGWRSKQQQEQQHAKKPEWNFDVDVEKNDKDDFPETAPLRRLSSRQQRGTVGGIAAGTPSRVNPPMQFDDMPVGDVTSTMGGEASLRPRQQQQQQQQQLQSVISKVGINKNKMSNIPARPSARSNISLDDVVVGGGERGKTDMFVAPPPTNEPLMPCGLCGRSFRASILARHESACSNLQKKRGVFDTKEQRLEGIEGIREVTAPSNSVSQKGGKKHPVAVANTNPDKPPKWKIQHEQFQAAMRAMRQVNVNAPSGGGGSGGKQPMPEAYDDRVPCPHCGRKFAELTAQRHIPKCMTTIARPKGIRPTRR</sequence>
<dbReference type="PaxDb" id="353153-Q4DZW2"/>
<evidence type="ECO:0000256" key="2">
    <source>
        <dbReference type="ARBA" id="ARBA00022737"/>
    </source>
</evidence>
<reference evidence="8 9" key="1">
    <citation type="journal article" date="2005" name="Science">
        <title>The genome sequence of Trypanosoma cruzi, etiologic agent of Chagas disease.</title>
        <authorList>
            <person name="El-Sayed N.M."/>
            <person name="Myler P.J."/>
            <person name="Bartholomeu D.C."/>
            <person name="Nilsson D."/>
            <person name="Aggarwal G."/>
            <person name="Tran A.N."/>
            <person name="Ghedin E."/>
            <person name="Worthey E.A."/>
            <person name="Delcher A.L."/>
            <person name="Blandin G."/>
            <person name="Westenberger S.J."/>
            <person name="Caler E."/>
            <person name="Cerqueira G.C."/>
            <person name="Branche C."/>
            <person name="Haas B."/>
            <person name="Anupama A."/>
            <person name="Arner E."/>
            <person name="Aslund L."/>
            <person name="Attipoe P."/>
            <person name="Bontempi E."/>
            <person name="Bringaud F."/>
            <person name="Burton P."/>
            <person name="Cadag E."/>
            <person name="Campbell D.A."/>
            <person name="Carrington M."/>
            <person name="Crabtree J."/>
            <person name="Darban H."/>
            <person name="da Silveira J.F."/>
            <person name="de Jong P."/>
            <person name="Edwards K."/>
            <person name="Englund P.T."/>
            <person name="Fazelina G."/>
            <person name="Feldblyum T."/>
            <person name="Ferella M."/>
            <person name="Frasch A.C."/>
            <person name="Gull K."/>
            <person name="Horn D."/>
            <person name="Hou L."/>
            <person name="Huang Y."/>
            <person name="Kindlund E."/>
            <person name="Klingbeil M."/>
            <person name="Kluge S."/>
            <person name="Koo H."/>
            <person name="Lacerda D."/>
            <person name="Levin M.J."/>
            <person name="Lorenzi H."/>
            <person name="Louie T."/>
            <person name="Machado C.R."/>
            <person name="McCulloch R."/>
            <person name="McKenna A."/>
            <person name="Mizuno Y."/>
            <person name="Mottram J.C."/>
            <person name="Nelson S."/>
            <person name="Ochaya S."/>
            <person name="Osoegawa K."/>
            <person name="Pai G."/>
            <person name="Parsons M."/>
            <person name="Pentony M."/>
            <person name="Pettersson U."/>
            <person name="Pop M."/>
            <person name="Ramirez J.L."/>
            <person name="Rinta J."/>
            <person name="Robertson L."/>
            <person name="Salzberg S.L."/>
            <person name="Sanchez D.O."/>
            <person name="Seyler A."/>
            <person name="Sharma R."/>
            <person name="Shetty J."/>
            <person name="Simpson A.J."/>
            <person name="Sisk E."/>
            <person name="Tammi M.T."/>
            <person name="Tarleton R."/>
            <person name="Teixeira S."/>
            <person name="Van Aken S."/>
            <person name="Vogt C."/>
            <person name="Ward P.N."/>
            <person name="Wickstead B."/>
            <person name="Wortman J."/>
            <person name="White O."/>
            <person name="Fraser C.M."/>
            <person name="Stuart K.D."/>
            <person name="Andersson B."/>
        </authorList>
    </citation>
    <scope>NUCLEOTIDE SEQUENCE [LARGE SCALE GENOMIC DNA]</scope>
    <source>
        <strain evidence="8 9">CL Brener</strain>
    </source>
</reference>
<evidence type="ECO:0000256" key="3">
    <source>
        <dbReference type="ARBA" id="ARBA00022771"/>
    </source>
</evidence>
<dbReference type="InterPro" id="IPR049899">
    <property type="entry name" value="Znf_C2HC_C3H"/>
</dbReference>
<evidence type="ECO:0000259" key="7">
    <source>
        <dbReference type="PROSITE" id="PS52027"/>
    </source>
</evidence>
<feature type="region of interest" description="Disordered" evidence="6">
    <location>
        <begin position="312"/>
        <end position="370"/>
    </location>
</feature>
<feature type="region of interest" description="Disordered" evidence="6">
    <location>
        <begin position="238"/>
        <end position="273"/>
    </location>
</feature>
<evidence type="ECO:0000256" key="5">
    <source>
        <dbReference type="PROSITE-ProRule" id="PRU01371"/>
    </source>
</evidence>
<name>Q4DZW2_TRYCC</name>
<dbReference type="Gene3D" id="3.30.160.60">
    <property type="entry name" value="Classic Zinc Finger"/>
    <property type="match status" value="1"/>
</dbReference>
<dbReference type="PANTHER" id="PTHR13555">
    <property type="entry name" value="C2H2 ZINC FINGER CGI-62-RELATED"/>
    <property type="match status" value="1"/>
</dbReference>
<feature type="region of interest" description="Disordered" evidence="6">
    <location>
        <begin position="551"/>
        <end position="578"/>
    </location>
</feature>
<dbReference type="InterPro" id="IPR026319">
    <property type="entry name" value="ZC2HC1A/B-like"/>
</dbReference>
<evidence type="ECO:0000256" key="4">
    <source>
        <dbReference type="ARBA" id="ARBA00022833"/>
    </source>
</evidence>
<evidence type="ECO:0000256" key="6">
    <source>
        <dbReference type="SAM" id="MobiDB-lite"/>
    </source>
</evidence>
<feature type="domain" description="C2HC/C3H-type" evidence="7">
    <location>
        <begin position="500"/>
        <end position="529"/>
    </location>
</feature>
<dbReference type="GO" id="GO:0008270">
    <property type="term" value="F:zinc ion binding"/>
    <property type="evidence" value="ECO:0007669"/>
    <property type="project" value="UniProtKB-KW"/>
</dbReference>
<comment type="caution">
    <text evidence="8">The sequence shown here is derived from an EMBL/GenBank/DDBJ whole genome shotgun (WGS) entry which is preliminary data.</text>
</comment>
<dbReference type="PROSITE" id="PS52027">
    <property type="entry name" value="ZF_C2HC_C3H"/>
    <property type="match status" value="2"/>
</dbReference>
<dbReference type="KEGG" id="tcr:506789.270"/>
<feature type="region of interest" description="Disordered" evidence="6">
    <location>
        <begin position="76"/>
        <end position="146"/>
    </location>
</feature>
<keyword evidence="2" id="KW-0677">Repeat</keyword>
<dbReference type="GeneID" id="3552453"/>
<feature type="region of interest" description="Disordered" evidence="6">
    <location>
        <begin position="390"/>
        <end position="414"/>
    </location>
</feature>